<dbReference type="EMBL" id="LS483468">
    <property type="protein sequence ID" value="SQI29403.1"/>
    <property type="molecule type" value="Genomic_DNA"/>
</dbReference>
<evidence type="ECO:0000256" key="2">
    <source>
        <dbReference type="ARBA" id="ARBA00007935"/>
    </source>
</evidence>
<feature type="transmembrane region" description="Helical" evidence="9">
    <location>
        <begin position="182"/>
        <end position="207"/>
    </location>
</feature>
<keyword evidence="4" id="KW-1003">Cell membrane</keyword>
<feature type="transmembrane region" description="Helical" evidence="9">
    <location>
        <begin position="317"/>
        <end position="336"/>
    </location>
</feature>
<keyword evidence="5 9" id="KW-0812">Transmembrane</keyword>
<organism evidence="10 11">
    <name type="scientific">Rhodococcus coprophilus</name>
    <dbReference type="NCBI Taxonomy" id="38310"/>
    <lineage>
        <taxon>Bacteria</taxon>
        <taxon>Bacillati</taxon>
        <taxon>Actinomycetota</taxon>
        <taxon>Actinomycetes</taxon>
        <taxon>Mycobacteriales</taxon>
        <taxon>Nocardiaceae</taxon>
        <taxon>Rhodococcus</taxon>
    </lineage>
</organism>
<accession>A0A2X4TRC5</accession>
<evidence type="ECO:0000256" key="4">
    <source>
        <dbReference type="ARBA" id="ARBA00022475"/>
    </source>
</evidence>
<feature type="transmembrane region" description="Helical" evidence="9">
    <location>
        <begin position="155"/>
        <end position="175"/>
    </location>
</feature>
<keyword evidence="7 9" id="KW-0472">Membrane</keyword>
<dbReference type="InterPro" id="IPR000522">
    <property type="entry name" value="ABC_transptr_permease_BtuC"/>
</dbReference>
<dbReference type="Proteomes" id="UP000249091">
    <property type="component" value="Chromosome 1"/>
</dbReference>
<evidence type="ECO:0000256" key="1">
    <source>
        <dbReference type="ARBA" id="ARBA00004651"/>
    </source>
</evidence>
<dbReference type="Pfam" id="PF01032">
    <property type="entry name" value="FecCD"/>
    <property type="match status" value="1"/>
</dbReference>
<keyword evidence="6 9" id="KW-1133">Transmembrane helix</keyword>
<dbReference type="GO" id="GO:0005886">
    <property type="term" value="C:plasma membrane"/>
    <property type="evidence" value="ECO:0007669"/>
    <property type="project" value="UniProtKB-SubCell"/>
</dbReference>
<keyword evidence="3" id="KW-0813">Transport</keyword>
<protein>
    <submittedName>
        <fullName evidence="10">ABC transporter transmembrane protein</fullName>
    </submittedName>
</protein>
<dbReference type="InterPro" id="IPR037294">
    <property type="entry name" value="ABC_BtuC-like"/>
</dbReference>
<dbReference type="CDD" id="cd06550">
    <property type="entry name" value="TM_ABC_iron-siderophores_like"/>
    <property type="match status" value="1"/>
</dbReference>
<gene>
    <name evidence="10" type="primary">btuC</name>
    <name evidence="10" type="ORF">NCTC10994_00984</name>
</gene>
<evidence type="ECO:0000313" key="10">
    <source>
        <dbReference type="EMBL" id="SQI29403.1"/>
    </source>
</evidence>
<evidence type="ECO:0000256" key="3">
    <source>
        <dbReference type="ARBA" id="ARBA00022448"/>
    </source>
</evidence>
<evidence type="ECO:0000313" key="11">
    <source>
        <dbReference type="Proteomes" id="UP000249091"/>
    </source>
</evidence>
<comment type="similarity">
    <text evidence="2">Belongs to the binding-protein-dependent transport system permease family. FecCD subfamily.</text>
</comment>
<evidence type="ECO:0000256" key="9">
    <source>
        <dbReference type="SAM" id="Phobius"/>
    </source>
</evidence>
<feature type="region of interest" description="Disordered" evidence="8">
    <location>
        <begin position="1"/>
        <end position="25"/>
    </location>
</feature>
<sequence>MTTLLSPPPAPVTGPADGSGPTPAPRAFSRRTAITLALLAAFTVVLFVLALALGPVRVPLADTARVLIGAAPSDPRWQVVVHELRLPRTITAVLVGAALGVAGLQMQTLFRNALADPFVLGASSGASLGVALVVVAAGGAGAASFTSGFAGAGRAGVVAAAATGAAVVLLLVLLFSHWVKNAVTLLLIGVMVGSATTAIVSVLLVYADPQRAQHFLLWGLGSFAATTWADLVLMAPIVLVCICFALATVRPLNALLLGEGYARTMGINVRRARLLTLLAASLLAGVTTAFCGPIGFLGLAVPHLSRLAVGTSDHRSLMPTVILMGSAVALACGIVSQVPGSDAVLPLNAVTALIGAPIVVTILVRSGRGVGGAL</sequence>
<dbReference type="RefSeq" id="WP_084722328.1">
    <property type="nucleotide sequence ID" value="NZ_JAFBBL010000001.1"/>
</dbReference>
<evidence type="ECO:0000256" key="6">
    <source>
        <dbReference type="ARBA" id="ARBA00022989"/>
    </source>
</evidence>
<dbReference type="PANTHER" id="PTHR30472:SF41">
    <property type="entry name" value="TRANSPORT SYSTEM PERMEASE PROTEIN"/>
    <property type="match status" value="1"/>
</dbReference>
<feature type="transmembrane region" description="Helical" evidence="9">
    <location>
        <begin position="343"/>
        <end position="364"/>
    </location>
</feature>
<evidence type="ECO:0000256" key="8">
    <source>
        <dbReference type="SAM" id="MobiDB-lite"/>
    </source>
</evidence>
<comment type="subcellular location">
    <subcellularLocation>
        <location evidence="1">Cell membrane</location>
        <topology evidence="1">Multi-pass membrane protein</topology>
    </subcellularLocation>
</comment>
<feature type="compositionally biased region" description="Pro residues" evidence="8">
    <location>
        <begin position="1"/>
        <end position="12"/>
    </location>
</feature>
<dbReference type="AlphaFoldDB" id="A0A2X4TRC5"/>
<dbReference type="Gene3D" id="1.10.3470.10">
    <property type="entry name" value="ABC transporter involved in vitamin B12 uptake, BtuC"/>
    <property type="match status" value="1"/>
</dbReference>
<evidence type="ECO:0000256" key="5">
    <source>
        <dbReference type="ARBA" id="ARBA00022692"/>
    </source>
</evidence>
<feature type="transmembrane region" description="Helical" evidence="9">
    <location>
        <begin position="33"/>
        <end position="53"/>
    </location>
</feature>
<dbReference type="SUPFAM" id="SSF81345">
    <property type="entry name" value="ABC transporter involved in vitamin B12 uptake, BtuC"/>
    <property type="match status" value="1"/>
</dbReference>
<evidence type="ECO:0000256" key="7">
    <source>
        <dbReference type="ARBA" id="ARBA00023136"/>
    </source>
</evidence>
<feature type="transmembrane region" description="Helical" evidence="9">
    <location>
        <begin position="118"/>
        <end position="143"/>
    </location>
</feature>
<dbReference type="KEGG" id="rcr:NCTC10994_00984"/>
<name>A0A2X4TRC5_9NOCA</name>
<proteinExistence type="inferred from homology"/>
<dbReference type="STRING" id="1219011.GCA_001895045_00702"/>
<reference evidence="10 11" key="1">
    <citation type="submission" date="2018-06" db="EMBL/GenBank/DDBJ databases">
        <authorList>
            <consortium name="Pathogen Informatics"/>
            <person name="Doyle S."/>
        </authorList>
    </citation>
    <scope>NUCLEOTIDE SEQUENCE [LARGE SCALE GENOMIC DNA]</scope>
    <source>
        <strain evidence="10 11">NCTC10994</strain>
    </source>
</reference>
<keyword evidence="11" id="KW-1185">Reference proteome</keyword>
<feature type="transmembrane region" description="Helical" evidence="9">
    <location>
        <begin position="227"/>
        <end position="253"/>
    </location>
</feature>
<dbReference type="PANTHER" id="PTHR30472">
    <property type="entry name" value="FERRIC ENTEROBACTIN TRANSPORT SYSTEM PERMEASE PROTEIN"/>
    <property type="match status" value="1"/>
</dbReference>
<feature type="transmembrane region" description="Helical" evidence="9">
    <location>
        <begin position="86"/>
        <end position="106"/>
    </location>
</feature>
<dbReference type="GO" id="GO:0022857">
    <property type="term" value="F:transmembrane transporter activity"/>
    <property type="evidence" value="ECO:0007669"/>
    <property type="project" value="InterPro"/>
</dbReference>
<feature type="transmembrane region" description="Helical" evidence="9">
    <location>
        <begin position="274"/>
        <end position="297"/>
    </location>
</feature>
<dbReference type="GO" id="GO:0033214">
    <property type="term" value="P:siderophore-iron import into cell"/>
    <property type="evidence" value="ECO:0007669"/>
    <property type="project" value="TreeGrafter"/>
</dbReference>